<keyword evidence="1" id="KW-1133">Transmembrane helix</keyword>
<proteinExistence type="predicted"/>
<dbReference type="EMBL" id="GBRH01253606">
    <property type="protein sequence ID" value="JAD44289.1"/>
    <property type="molecule type" value="Transcribed_RNA"/>
</dbReference>
<organism evidence="2">
    <name type="scientific">Arundo donax</name>
    <name type="common">Giant reed</name>
    <name type="synonym">Donax arundinaceus</name>
    <dbReference type="NCBI Taxonomy" id="35708"/>
    <lineage>
        <taxon>Eukaryota</taxon>
        <taxon>Viridiplantae</taxon>
        <taxon>Streptophyta</taxon>
        <taxon>Embryophyta</taxon>
        <taxon>Tracheophyta</taxon>
        <taxon>Spermatophyta</taxon>
        <taxon>Magnoliopsida</taxon>
        <taxon>Liliopsida</taxon>
        <taxon>Poales</taxon>
        <taxon>Poaceae</taxon>
        <taxon>PACMAD clade</taxon>
        <taxon>Arundinoideae</taxon>
        <taxon>Arundineae</taxon>
        <taxon>Arundo</taxon>
    </lineage>
</organism>
<keyword evidence="1" id="KW-0812">Transmembrane</keyword>
<accession>A0A0A8ZY12</accession>
<evidence type="ECO:0000256" key="1">
    <source>
        <dbReference type="SAM" id="Phobius"/>
    </source>
</evidence>
<keyword evidence="1" id="KW-0472">Membrane</keyword>
<name>A0A0A8ZY12_ARUDO</name>
<feature type="transmembrane region" description="Helical" evidence="1">
    <location>
        <begin position="22"/>
        <end position="38"/>
    </location>
</feature>
<sequence>MYESIAAHICNKLVMPLFVDKPVSLLLLLKILLILVHFKSSLNDLLGCLKGEG</sequence>
<evidence type="ECO:0000313" key="2">
    <source>
        <dbReference type="EMBL" id="JAD44289.1"/>
    </source>
</evidence>
<reference evidence="2" key="1">
    <citation type="submission" date="2014-09" db="EMBL/GenBank/DDBJ databases">
        <authorList>
            <person name="Magalhaes I.L.F."/>
            <person name="Oliveira U."/>
            <person name="Santos F.R."/>
            <person name="Vidigal T.H.D.A."/>
            <person name="Brescovit A.D."/>
            <person name="Santos A.J."/>
        </authorList>
    </citation>
    <scope>NUCLEOTIDE SEQUENCE</scope>
    <source>
        <tissue evidence="2">Shoot tissue taken approximately 20 cm above the soil surface</tissue>
    </source>
</reference>
<protein>
    <submittedName>
        <fullName evidence="2">Uncharacterized protein</fullName>
    </submittedName>
</protein>
<reference evidence="2" key="2">
    <citation type="journal article" date="2015" name="Data Brief">
        <title>Shoot transcriptome of the giant reed, Arundo donax.</title>
        <authorList>
            <person name="Barrero R.A."/>
            <person name="Guerrero F.D."/>
            <person name="Moolhuijzen P."/>
            <person name="Goolsby J.A."/>
            <person name="Tidwell J."/>
            <person name="Bellgard S.E."/>
            <person name="Bellgard M.I."/>
        </authorList>
    </citation>
    <scope>NUCLEOTIDE SEQUENCE</scope>
    <source>
        <tissue evidence="2">Shoot tissue taken approximately 20 cm above the soil surface</tissue>
    </source>
</reference>
<dbReference type="AlphaFoldDB" id="A0A0A8ZY12"/>